<sequence length="152" mass="17072">MHHPALVGVPDKDEETWLDEFIVQSVKVDDGLTDGDITEHMFNNEDGKVVDEVNLTVLYDEYNKQLVDPSPVVPASKDINSSSHKDAQGQGAKRLNFHPPQINYSSLNVSWRYKASDRAVDLMTGAMGSLLPKLRQLLNQEHNLQTSVKERC</sequence>
<comment type="caution">
    <text evidence="2">The sequence shown here is derived from an EMBL/GenBank/DDBJ whole genome shotgun (WGS) entry which is preliminary data.</text>
</comment>
<evidence type="ECO:0000313" key="3">
    <source>
        <dbReference type="Proteomes" id="UP000095767"/>
    </source>
</evidence>
<dbReference type="STRING" id="888268.A0A1E5WII5"/>
<dbReference type="AlphaFoldDB" id="A0A1E5WII5"/>
<name>A0A1E5WII5_9POAL</name>
<evidence type="ECO:0000313" key="2">
    <source>
        <dbReference type="EMBL" id="OEL37206.1"/>
    </source>
</evidence>
<reference evidence="2 3" key="1">
    <citation type="submission" date="2016-09" db="EMBL/GenBank/DDBJ databases">
        <title>The draft genome of Dichanthelium oligosanthes: A C3 panicoid grass species.</title>
        <authorList>
            <person name="Studer A.J."/>
            <person name="Schnable J.C."/>
            <person name="Brutnell T.P."/>
        </authorList>
    </citation>
    <scope>NUCLEOTIDE SEQUENCE [LARGE SCALE GENOMIC DNA]</scope>
    <source>
        <strain evidence="3">cv. Kellogg 1175</strain>
        <tissue evidence="2">Leaf</tissue>
    </source>
</reference>
<protein>
    <submittedName>
        <fullName evidence="2">Uncharacterized protein</fullName>
    </submittedName>
</protein>
<dbReference type="OrthoDB" id="264603at2759"/>
<evidence type="ECO:0000256" key="1">
    <source>
        <dbReference type="SAM" id="MobiDB-lite"/>
    </source>
</evidence>
<organism evidence="2 3">
    <name type="scientific">Dichanthelium oligosanthes</name>
    <dbReference type="NCBI Taxonomy" id="888268"/>
    <lineage>
        <taxon>Eukaryota</taxon>
        <taxon>Viridiplantae</taxon>
        <taxon>Streptophyta</taxon>
        <taxon>Embryophyta</taxon>
        <taxon>Tracheophyta</taxon>
        <taxon>Spermatophyta</taxon>
        <taxon>Magnoliopsida</taxon>
        <taxon>Liliopsida</taxon>
        <taxon>Poales</taxon>
        <taxon>Poaceae</taxon>
        <taxon>PACMAD clade</taxon>
        <taxon>Panicoideae</taxon>
        <taxon>Panicodae</taxon>
        <taxon>Paniceae</taxon>
        <taxon>Dichantheliinae</taxon>
        <taxon>Dichanthelium</taxon>
    </lineage>
</organism>
<gene>
    <name evidence="2" type="ORF">BAE44_0001774</name>
</gene>
<accession>A0A1E5WII5</accession>
<keyword evidence="3" id="KW-1185">Reference proteome</keyword>
<proteinExistence type="predicted"/>
<dbReference type="EMBL" id="LWDX02006323">
    <property type="protein sequence ID" value="OEL37206.1"/>
    <property type="molecule type" value="Genomic_DNA"/>
</dbReference>
<dbReference type="Proteomes" id="UP000095767">
    <property type="component" value="Unassembled WGS sequence"/>
</dbReference>
<feature type="region of interest" description="Disordered" evidence="1">
    <location>
        <begin position="69"/>
        <end position="97"/>
    </location>
</feature>